<evidence type="ECO:0000256" key="2">
    <source>
        <dbReference type="ARBA" id="ARBA00023125"/>
    </source>
</evidence>
<dbReference type="AlphaFoldDB" id="A0A9X1WJ72"/>
<evidence type="ECO:0000256" key="3">
    <source>
        <dbReference type="ARBA" id="ARBA00023163"/>
    </source>
</evidence>
<dbReference type="Pfam" id="PF00440">
    <property type="entry name" value="TetR_N"/>
    <property type="match status" value="1"/>
</dbReference>
<evidence type="ECO:0000256" key="4">
    <source>
        <dbReference type="PROSITE-ProRule" id="PRU00335"/>
    </source>
</evidence>
<dbReference type="GO" id="GO:0003700">
    <property type="term" value="F:DNA-binding transcription factor activity"/>
    <property type="evidence" value="ECO:0007669"/>
    <property type="project" value="TreeGrafter"/>
</dbReference>
<feature type="DNA-binding region" description="H-T-H motif" evidence="4">
    <location>
        <begin position="46"/>
        <end position="65"/>
    </location>
</feature>
<dbReference type="InterPro" id="IPR023772">
    <property type="entry name" value="DNA-bd_HTH_TetR-type_CS"/>
</dbReference>
<reference evidence="6" key="1">
    <citation type="submission" date="2022-04" db="EMBL/GenBank/DDBJ databases">
        <title>Corynebacterium kalidii LD5P10.</title>
        <authorList>
            <person name="Sun J.Q."/>
        </authorList>
    </citation>
    <scope>NUCLEOTIDE SEQUENCE</scope>
    <source>
        <strain evidence="6">LD5P10</strain>
    </source>
</reference>
<dbReference type="PROSITE" id="PS01081">
    <property type="entry name" value="HTH_TETR_1"/>
    <property type="match status" value="1"/>
</dbReference>
<evidence type="ECO:0000256" key="1">
    <source>
        <dbReference type="ARBA" id="ARBA00023015"/>
    </source>
</evidence>
<dbReference type="InterPro" id="IPR050109">
    <property type="entry name" value="HTH-type_TetR-like_transc_reg"/>
</dbReference>
<dbReference type="Gene3D" id="1.10.357.10">
    <property type="entry name" value="Tetracycline Repressor, domain 2"/>
    <property type="match status" value="1"/>
</dbReference>
<keyword evidence="2 4" id="KW-0238">DNA-binding</keyword>
<dbReference type="SUPFAM" id="SSF46689">
    <property type="entry name" value="Homeodomain-like"/>
    <property type="match status" value="1"/>
</dbReference>
<dbReference type="PANTHER" id="PTHR30055">
    <property type="entry name" value="HTH-TYPE TRANSCRIPTIONAL REGULATOR RUTR"/>
    <property type="match status" value="1"/>
</dbReference>
<dbReference type="InterPro" id="IPR001647">
    <property type="entry name" value="HTH_TetR"/>
</dbReference>
<dbReference type="PANTHER" id="PTHR30055:SF234">
    <property type="entry name" value="HTH-TYPE TRANSCRIPTIONAL REGULATOR BETI"/>
    <property type="match status" value="1"/>
</dbReference>
<protein>
    <submittedName>
        <fullName evidence="6">TetR/AcrR family transcriptional regulator</fullName>
    </submittedName>
</protein>
<evidence type="ECO:0000259" key="5">
    <source>
        <dbReference type="PROSITE" id="PS50977"/>
    </source>
</evidence>
<organism evidence="6 7">
    <name type="scientific">Corynebacterium kalidii</name>
    <dbReference type="NCBI Taxonomy" id="2931982"/>
    <lineage>
        <taxon>Bacteria</taxon>
        <taxon>Bacillati</taxon>
        <taxon>Actinomycetota</taxon>
        <taxon>Actinomycetes</taxon>
        <taxon>Mycobacteriales</taxon>
        <taxon>Corynebacteriaceae</taxon>
        <taxon>Corynebacterium</taxon>
    </lineage>
</organism>
<gene>
    <name evidence="6" type="ORF">MUN33_10805</name>
</gene>
<accession>A0A9X1WJ72</accession>
<dbReference type="PROSITE" id="PS50977">
    <property type="entry name" value="HTH_TETR_2"/>
    <property type="match status" value="1"/>
</dbReference>
<dbReference type="RefSeq" id="WP_244804926.1">
    <property type="nucleotide sequence ID" value="NZ_JALIEA010000017.1"/>
</dbReference>
<keyword evidence="7" id="KW-1185">Reference proteome</keyword>
<keyword evidence="3" id="KW-0804">Transcription</keyword>
<dbReference type="InterPro" id="IPR009057">
    <property type="entry name" value="Homeodomain-like_sf"/>
</dbReference>
<dbReference type="EMBL" id="JALIEA010000017">
    <property type="protein sequence ID" value="MCJ7859193.1"/>
    <property type="molecule type" value="Genomic_DNA"/>
</dbReference>
<dbReference type="GO" id="GO:0000976">
    <property type="term" value="F:transcription cis-regulatory region binding"/>
    <property type="evidence" value="ECO:0007669"/>
    <property type="project" value="TreeGrafter"/>
</dbReference>
<name>A0A9X1WJ72_9CORY</name>
<dbReference type="Proteomes" id="UP001139207">
    <property type="component" value="Unassembled WGS sequence"/>
</dbReference>
<sequence>MTETRNESTLGADDCGLRERKRRETRLRIEDCATALILERGFHQVTIDEICEKAEVSRRTFFNYFDSKDQVAAGRGAPPIPAADLEAFATTDSPNIIRDILEYIGHVVDKDPDTSLRLSPDRDTTLRIRERRRQIVMETPELSAAGMRRFDTLAGDILAAITSFLTLFPEHRQLPDVSVHHEALQLTGLIRTALATGSLLHREQPELTKWEVLTHSGRHMTALAATYSHGWD</sequence>
<keyword evidence="1" id="KW-0805">Transcription regulation</keyword>
<evidence type="ECO:0000313" key="7">
    <source>
        <dbReference type="Proteomes" id="UP001139207"/>
    </source>
</evidence>
<dbReference type="PRINTS" id="PR00455">
    <property type="entry name" value="HTHTETR"/>
</dbReference>
<feature type="domain" description="HTH tetR-type" evidence="5">
    <location>
        <begin position="23"/>
        <end position="83"/>
    </location>
</feature>
<comment type="caution">
    <text evidence="6">The sequence shown here is derived from an EMBL/GenBank/DDBJ whole genome shotgun (WGS) entry which is preliminary data.</text>
</comment>
<evidence type="ECO:0000313" key="6">
    <source>
        <dbReference type="EMBL" id="MCJ7859193.1"/>
    </source>
</evidence>
<proteinExistence type="predicted"/>